<keyword evidence="2" id="KW-1185">Reference proteome</keyword>
<comment type="caution">
    <text evidence="1">The sequence shown here is derived from an EMBL/GenBank/DDBJ whole genome shotgun (WGS) entry which is preliminary data.</text>
</comment>
<protein>
    <recommendedName>
        <fullName evidence="3">Tail tube protein</fullName>
    </recommendedName>
</protein>
<sequence>MFVFGSGVLIGTPAGGAPINFGLAQEVTLNVQTTTKALYGQYNFPVAIGAGTKKMTGKAKMARISGQALGSLFFGVTPAAGQTLTQFGEAAGATTPTSYVTANAAHFVADLGVTYAATALPLKLVASAPSLGQYAVNAATGTYTFAAADSANVVLISYTYTSSATGESFSVANSLVGPSIAFSANLFASDPGTGKQFSVLLYNCVAEKLSFGTKVEDFLVPELDFQCFANAAGQVCQFNFGDAA</sequence>
<proteinExistence type="predicted"/>
<organism evidence="1 2">
    <name type="scientific">Roseiarcus fermentans</name>
    <dbReference type="NCBI Taxonomy" id="1473586"/>
    <lineage>
        <taxon>Bacteria</taxon>
        <taxon>Pseudomonadati</taxon>
        <taxon>Pseudomonadota</taxon>
        <taxon>Alphaproteobacteria</taxon>
        <taxon>Hyphomicrobiales</taxon>
        <taxon>Roseiarcaceae</taxon>
        <taxon>Roseiarcus</taxon>
    </lineage>
</organism>
<dbReference type="RefSeq" id="WP_113888683.1">
    <property type="nucleotide sequence ID" value="NZ_QNRK01000007.1"/>
</dbReference>
<name>A0A366FMD4_9HYPH</name>
<accession>A0A366FMD4</accession>
<dbReference type="Proteomes" id="UP000253529">
    <property type="component" value="Unassembled WGS sequence"/>
</dbReference>
<evidence type="ECO:0008006" key="3">
    <source>
        <dbReference type="Google" id="ProtNLM"/>
    </source>
</evidence>
<dbReference type="EMBL" id="QNRK01000007">
    <property type="protein sequence ID" value="RBP15863.1"/>
    <property type="molecule type" value="Genomic_DNA"/>
</dbReference>
<dbReference type="OrthoDB" id="6816093at2"/>
<gene>
    <name evidence="1" type="ORF">DFR50_107133</name>
</gene>
<dbReference type="AlphaFoldDB" id="A0A366FMD4"/>
<evidence type="ECO:0000313" key="1">
    <source>
        <dbReference type="EMBL" id="RBP15863.1"/>
    </source>
</evidence>
<reference evidence="1 2" key="1">
    <citation type="submission" date="2018-06" db="EMBL/GenBank/DDBJ databases">
        <title>Genomic Encyclopedia of Type Strains, Phase IV (KMG-IV): sequencing the most valuable type-strain genomes for metagenomic binning, comparative biology and taxonomic classification.</title>
        <authorList>
            <person name="Goeker M."/>
        </authorList>
    </citation>
    <scope>NUCLEOTIDE SEQUENCE [LARGE SCALE GENOMIC DNA]</scope>
    <source>
        <strain evidence="1 2">DSM 24875</strain>
    </source>
</reference>
<evidence type="ECO:0000313" key="2">
    <source>
        <dbReference type="Proteomes" id="UP000253529"/>
    </source>
</evidence>